<evidence type="ECO:0000313" key="2">
    <source>
        <dbReference type="EMBL" id="AJA51049.1"/>
    </source>
</evidence>
<dbReference type="Proteomes" id="UP000030905">
    <property type="component" value="Chromosome"/>
</dbReference>
<dbReference type="KEGG" id="cpat:CLPA_c09610"/>
<evidence type="ECO:0000313" key="5">
    <source>
        <dbReference type="Proteomes" id="UP000030905"/>
    </source>
</evidence>
<dbReference type="PATRIC" id="fig|1262449.3.peg.2008"/>
<gene>
    <name evidence="2" type="ORF">CLPA_c09610</name>
    <name evidence="3" type="ORF">CP6013_02191</name>
</gene>
<feature type="transmembrane region" description="Helical" evidence="1">
    <location>
        <begin position="6"/>
        <end position="26"/>
    </location>
</feature>
<dbReference type="Proteomes" id="UP000028042">
    <property type="component" value="Unassembled WGS sequence"/>
</dbReference>
<dbReference type="AlphaFoldDB" id="A0A0H3IZT3"/>
<organism evidence="2 5">
    <name type="scientific">Clostridium pasteurianum DSM 525 = ATCC 6013</name>
    <dbReference type="NCBI Taxonomy" id="1262449"/>
    <lineage>
        <taxon>Bacteria</taxon>
        <taxon>Bacillati</taxon>
        <taxon>Bacillota</taxon>
        <taxon>Clostridia</taxon>
        <taxon>Eubacteriales</taxon>
        <taxon>Clostridiaceae</taxon>
        <taxon>Clostridium</taxon>
    </lineage>
</organism>
<evidence type="ECO:0000256" key="1">
    <source>
        <dbReference type="SAM" id="Phobius"/>
    </source>
</evidence>
<keyword evidence="5" id="KW-1185">Reference proteome</keyword>
<accession>A0A0H3IZT3</accession>
<evidence type="ECO:0000313" key="4">
    <source>
        <dbReference type="Proteomes" id="UP000028042"/>
    </source>
</evidence>
<dbReference type="RefSeq" id="WP_003444824.1">
    <property type="nucleotide sequence ID" value="NZ_ANZB01000005.1"/>
</dbReference>
<protein>
    <submittedName>
        <fullName evidence="2">Uncharacterized protein</fullName>
    </submittedName>
</protein>
<name>A0A0H3IZT3_CLOPA</name>
<evidence type="ECO:0000313" key="3">
    <source>
        <dbReference type="EMBL" id="KRU12943.1"/>
    </source>
</evidence>
<dbReference type="EMBL" id="JPGY02000001">
    <property type="protein sequence ID" value="KRU12943.1"/>
    <property type="molecule type" value="Genomic_DNA"/>
</dbReference>
<reference evidence="3" key="2">
    <citation type="submission" date="2015-10" db="EMBL/GenBank/DDBJ databases">
        <title>Improved Draft Genome Sequence of Clostridium pasteurianum Strain ATCC 6013 (DSM 525) Using a Hybrid Next-Generation Sequencing Approach.</title>
        <authorList>
            <person name="Pyne M.E."/>
            <person name="Utturkar S.M."/>
            <person name="Brown S.D."/>
            <person name="Moo-Young M."/>
            <person name="Chung D.A."/>
            <person name="Chou P.C."/>
        </authorList>
    </citation>
    <scope>NUCLEOTIDE SEQUENCE</scope>
    <source>
        <strain evidence="3">ATCC 6013</strain>
    </source>
</reference>
<dbReference type="GeneID" id="93073161"/>
<dbReference type="KEGG" id="cpae:CPAST_c09610"/>
<keyword evidence="1" id="KW-0472">Membrane</keyword>
<dbReference type="eggNOG" id="ENOG503271D">
    <property type="taxonomic scope" value="Bacteria"/>
</dbReference>
<dbReference type="EMBL" id="CP009268">
    <property type="protein sequence ID" value="AJA51049.1"/>
    <property type="molecule type" value="Genomic_DNA"/>
</dbReference>
<keyword evidence="1" id="KW-0812">Transmembrane</keyword>
<keyword evidence="1" id="KW-1133">Transmembrane helix</keyword>
<sequence>MNKKNILVFVVIVIIILLIAIFIKFSTNSAIDKNNKINKTIENPFSYSFYINNNWNIKIPNPQKNNGVLSESGTSVLSKLEFSNKDYEEFKNSIEWIDAGHQSEYYIDDFIKYVSDTNLEQKQSDKEKYILLLQDLKKNKKYKFFYKLNTNGYLYFILIDDKPNVVYAITVGAR</sequence>
<proteinExistence type="predicted"/>
<reference evidence="2 5" key="1">
    <citation type="journal article" date="2015" name="Genome Announc.">
        <title>Complete Genome Sequence of the Nitrogen-Fixing and Solvent-Producing Clostridium pasteurianum DSM 525.</title>
        <authorList>
            <person name="Poehlein A."/>
            <person name="Grosse-Honebrink A."/>
            <person name="Zhang Y."/>
            <person name="Minton N.P."/>
            <person name="Daniel R."/>
        </authorList>
    </citation>
    <scope>NUCLEOTIDE SEQUENCE [LARGE SCALE GENOMIC DNA]</scope>
    <source>
        <strain evidence="2">DSM 525</strain>
        <strain evidence="5">DSM 525 / ATCC 6013</strain>
    </source>
</reference>
<reference evidence="3 4" key="3">
    <citation type="journal article" name="Genome Announc.">
        <title>Improved Draft Genome Sequence of Clostridium pasteurianum Strain ATCC 6013 (DSM 525) Using a Hybrid Next-Generation Sequencing Approach.</title>
        <authorList>
            <person name="Pyne M.E."/>
            <person name="Utturkar S."/>
            <person name="Brown S.D."/>
            <person name="Moo-Young M."/>
            <person name="Chung D.A."/>
            <person name="Chou C.P."/>
        </authorList>
    </citation>
    <scope>NUCLEOTIDE SEQUENCE [LARGE SCALE GENOMIC DNA]</scope>
    <source>
        <strain evidence="3 4">ATCC 6013</strain>
    </source>
</reference>